<comment type="caution">
    <text evidence="2">The sequence shown here is derived from an EMBL/GenBank/DDBJ whole genome shotgun (WGS) entry which is preliminary data.</text>
</comment>
<reference evidence="2" key="1">
    <citation type="journal article" date="2020" name="mSystems">
        <title>Genome- and Community-Level Interaction Insights into Carbon Utilization and Element Cycling Functions of Hydrothermarchaeota in Hydrothermal Sediment.</title>
        <authorList>
            <person name="Zhou Z."/>
            <person name="Liu Y."/>
            <person name="Xu W."/>
            <person name="Pan J."/>
            <person name="Luo Z.H."/>
            <person name="Li M."/>
        </authorList>
    </citation>
    <scope>NUCLEOTIDE SEQUENCE [LARGE SCALE GENOMIC DNA]</scope>
    <source>
        <strain evidence="2">HyVt-505</strain>
    </source>
</reference>
<protein>
    <submittedName>
        <fullName evidence="2">NnrS family protein</fullName>
    </submittedName>
</protein>
<evidence type="ECO:0000256" key="1">
    <source>
        <dbReference type="SAM" id="Phobius"/>
    </source>
</evidence>
<keyword evidence="1" id="KW-0812">Transmembrane</keyword>
<feature type="transmembrane region" description="Helical" evidence="1">
    <location>
        <begin position="27"/>
        <end position="47"/>
    </location>
</feature>
<accession>A0A832J3S1</accession>
<keyword evidence="1" id="KW-0472">Membrane</keyword>
<dbReference type="Proteomes" id="UP000885832">
    <property type="component" value="Unassembled WGS sequence"/>
</dbReference>
<feature type="transmembrane region" description="Helical" evidence="1">
    <location>
        <begin position="121"/>
        <end position="143"/>
    </location>
</feature>
<feature type="transmembrane region" description="Helical" evidence="1">
    <location>
        <begin position="96"/>
        <end position="115"/>
    </location>
</feature>
<organism evidence="2">
    <name type="scientific">Candidatus Tenderia electrophaga</name>
    <dbReference type="NCBI Taxonomy" id="1748243"/>
    <lineage>
        <taxon>Bacteria</taxon>
        <taxon>Pseudomonadati</taxon>
        <taxon>Pseudomonadota</taxon>
        <taxon>Gammaproteobacteria</taxon>
        <taxon>Candidatus Tenderiales</taxon>
        <taxon>Candidatus Tenderiaceae</taxon>
        <taxon>Candidatus Tenderia</taxon>
    </lineage>
</organism>
<feature type="non-terminal residue" evidence="2">
    <location>
        <position position="165"/>
    </location>
</feature>
<dbReference type="EMBL" id="DRNF01000007">
    <property type="protein sequence ID" value="HHJ80008.1"/>
    <property type="molecule type" value="Genomic_DNA"/>
</dbReference>
<gene>
    <name evidence="2" type="ORF">ENJ65_00075</name>
</gene>
<evidence type="ECO:0000313" key="2">
    <source>
        <dbReference type="EMBL" id="HHJ80008.1"/>
    </source>
</evidence>
<sequence>MSLINIESLQQPIPQNRFSLFELGFRPFFLAAGVVAVVLMLWWQGLLFAVVDADAYYGDVIWHSHEMIFGFVVAVMAGFLLTAVRNWTKIQTLKGGWLAALVLLWLAGRLLPLFAAILPPWLIAIIDTAFLPLLALCLAIPILRANKRPQLIFVAMLMLMMVANI</sequence>
<name>A0A832J3S1_9GAMM</name>
<dbReference type="Pfam" id="PF05940">
    <property type="entry name" value="NnrS"/>
    <property type="match status" value="1"/>
</dbReference>
<feature type="transmembrane region" description="Helical" evidence="1">
    <location>
        <begin position="67"/>
        <end position="84"/>
    </location>
</feature>
<dbReference type="InterPro" id="IPR010266">
    <property type="entry name" value="NnrS"/>
</dbReference>
<proteinExistence type="predicted"/>
<keyword evidence="1" id="KW-1133">Transmembrane helix</keyword>
<dbReference type="AlphaFoldDB" id="A0A832J3S1"/>